<dbReference type="InterPro" id="IPR036873">
    <property type="entry name" value="Rhodanese-like_dom_sf"/>
</dbReference>
<dbReference type="Pfam" id="PF00581">
    <property type="entry name" value="Rhodanese"/>
    <property type="match status" value="1"/>
</dbReference>
<organism evidence="3 4">
    <name type="scientific">Uliginosibacterium silvisoli</name>
    <dbReference type="NCBI Taxonomy" id="3114758"/>
    <lineage>
        <taxon>Bacteria</taxon>
        <taxon>Pseudomonadati</taxon>
        <taxon>Pseudomonadota</taxon>
        <taxon>Betaproteobacteria</taxon>
        <taxon>Rhodocyclales</taxon>
        <taxon>Zoogloeaceae</taxon>
        <taxon>Uliginosibacterium</taxon>
    </lineage>
</organism>
<feature type="domain" description="Rhodanese" evidence="2">
    <location>
        <begin position="45"/>
        <end position="135"/>
    </location>
</feature>
<accession>A0ABU6K7F0</accession>
<dbReference type="SMART" id="SM00450">
    <property type="entry name" value="RHOD"/>
    <property type="match status" value="1"/>
</dbReference>
<evidence type="ECO:0000259" key="2">
    <source>
        <dbReference type="PROSITE" id="PS50206"/>
    </source>
</evidence>
<dbReference type="CDD" id="cd00158">
    <property type="entry name" value="RHOD"/>
    <property type="match status" value="1"/>
</dbReference>
<keyword evidence="4" id="KW-1185">Reference proteome</keyword>
<keyword evidence="1" id="KW-0472">Membrane</keyword>
<sequence length="136" mass="14941">MQFLLQNYNYLWLVLAIVSGALLFVPMLRGNPDAVSPQQAVLLVNRENAVIVDVRDQTEFAAGHLPAARNIPLNEIETRSSELKKFIKRPLIVVCQSGNRSRSALAALRKAGFERVVNLDGGFAAWSQAGQPVSRA</sequence>
<feature type="transmembrane region" description="Helical" evidence="1">
    <location>
        <begin position="7"/>
        <end position="28"/>
    </location>
</feature>
<dbReference type="Gene3D" id="3.40.250.10">
    <property type="entry name" value="Rhodanese-like domain"/>
    <property type="match status" value="1"/>
</dbReference>
<keyword evidence="1" id="KW-0812">Transmembrane</keyword>
<proteinExistence type="predicted"/>
<dbReference type="PANTHER" id="PTHR43031:SF18">
    <property type="entry name" value="RHODANESE-RELATED SULFURTRANSFERASES"/>
    <property type="match status" value="1"/>
</dbReference>
<dbReference type="InterPro" id="IPR001763">
    <property type="entry name" value="Rhodanese-like_dom"/>
</dbReference>
<dbReference type="Proteomes" id="UP001331561">
    <property type="component" value="Unassembled WGS sequence"/>
</dbReference>
<evidence type="ECO:0000313" key="3">
    <source>
        <dbReference type="EMBL" id="MEC5387631.1"/>
    </source>
</evidence>
<protein>
    <submittedName>
        <fullName evidence="3">Rhodanese-like domain-containing protein</fullName>
    </submittedName>
</protein>
<dbReference type="SUPFAM" id="SSF52821">
    <property type="entry name" value="Rhodanese/Cell cycle control phosphatase"/>
    <property type="match status" value="1"/>
</dbReference>
<dbReference type="RefSeq" id="WP_327600609.1">
    <property type="nucleotide sequence ID" value="NZ_JAYXHS010000004.1"/>
</dbReference>
<evidence type="ECO:0000313" key="4">
    <source>
        <dbReference type="Proteomes" id="UP001331561"/>
    </source>
</evidence>
<reference evidence="3 4" key="1">
    <citation type="submission" date="2024-01" db="EMBL/GenBank/DDBJ databases">
        <title>Uliginosibacterium soil sp. nov.</title>
        <authorList>
            <person name="Lv Y."/>
        </authorList>
    </citation>
    <scope>NUCLEOTIDE SEQUENCE [LARGE SCALE GENOMIC DNA]</scope>
    <source>
        <strain evidence="3 4">H3</strain>
    </source>
</reference>
<dbReference type="PROSITE" id="PS50206">
    <property type="entry name" value="RHODANESE_3"/>
    <property type="match status" value="1"/>
</dbReference>
<dbReference type="InterPro" id="IPR050229">
    <property type="entry name" value="GlpE_sulfurtransferase"/>
</dbReference>
<evidence type="ECO:0000256" key="1">
    <source>
        <dbReference type="SAM" id="Phobius"/>
    </source>
</evidence>
<comment type="caution">
    <text evidence="3">The sequence shown here is derived from an EMBL/GenBank/DDBJ whole genome shotgun (WGS) entry which is preliminary data.</text>
</comment>
<name>A0ABU6K7F0_9RHOO</name>
<dbReference type="EMBL" id="JAYXHS010000004">
    <property type="protein sequence ID" value="MEC5387631.1"/>
    <property type="molecule type" value="Genomic_DNA"/>
</dbReference>
<keyword evidence="1" id="KW-1133">Transmembrane helix</keyword>
<dbReference type="PANTHER" id="PTHR43031">
    <property type="entry name" value="FAD-DEPENDENT OXIDOREDUCTASE"/>
    <property type="match status" value="1"/>
</dbReference>
<gene>
    <name evidence="3" type="ORF">VVD49_18000</name>
</gene>